<proteinExistence type="predicted"/>
<dbReference type="SMART" id="SM00332">
    <property type="entry name" value="PP2Cc"/>
    <property type="match status" value="1"/>
</dbReference>
<dbReference type="GO" id="GO:0004722">
    <property type="term" value="F:protein serine/threonine phosphatase activity"/>
    <property type="evidence" value="ECO:0007669"/>
    <property type="project" value="InterPro"/>
</dbReference>
<dbReference type="SUPFAM" id="SSF81606">
    <property type="entry name" value="PP2C-like"/>
    <property type="match status" value="1"/>
</dbReference>
<evidence type="ECO:0000259" key="1">
    <source>
        <dbReference type="PROSITE" id="PS51746"/>
    </source>
</evidence>
<reference evidence="2" key="1">
    <citation type="journal article" date="2012" name="Proc. Natl. Acad. Sci. U.S.A.">
        <title>Antigenic diversity is generated by distinct evolutionary mechanisms in African trypanosome species.</title>
        <authorList>
            <person name="Jackson A.P."/>
            <person name="Berry A."/>
            <person name="Aslett M."/>
            <person name="Allison H.C."/>
            <person name="Burton P."/>
            <person name="Vavrova-Anderson J."/>
            <person name="Brown R."/>
            <person name="Browne H."/>
            <person name="Corton N."/>
            <person name="Hauser H."/>
            <person name="Gamble J."/>
            <person name="Gilderthorp R."/>
            <person name="Marcello L."/>
            <person name="McQuillan J."/>
            <person name="Otto T.D."/>
            <person name="Quail M.A."/>
            <person name="Sanders M.J."/>
            <person name="van Tonder A."/>
            <person name="Ginger M.L."/>
            <person name="Field M.C."/>
            <person name="Barry J.D."/>
            <person name="Hertz-Fowler C."/>
            <person name="Berriman M."/>
        </authorList>
    </citation>
    <scope>NUCLEOTIDE SEQUENCE</scope>
    <source>
        <strain evidence="2">IL3000</strain>
    </source>
</reference>
<feature type="domain" description="PPM-type phosphatase" evidence="1">
    <location>
        <begin position="26"/>
        <end position="450"/>
    </location>
</feature>
<protein>
    <recommendedName>
        <fullName evidence="1">PPM-type phosphatase domain-containing protein</fullName>
    </recommendedName>
</protein>
<dbReference type="InterPro" id="IPR015655">
    <property type="entry name" value="PP2C"/>
</dbReference>
<dbReference type="PROSITE" id="PS51746">
    <property type="entry name" value="PPM_2"/>
    <property type="match status" value="1"/>
</dbReference>
<dbReference type="InterPro" id="IPR036457">
    <property type="entry name" value="PPM-type-like_dom_sf"/>
</dbReference>
<dbReference type="Pfam" id="PF00481">
    <property type="entry name" value="PP2C"/>
    <property type="match status" value="1"/>
</dbReference>
<dbReference type="PANTHER" id="PTHR13832">
    <property type="entry name" value="PROTEIN PHOSPHATASE 2C"/>
    <property type="match status" value="1"/>
</dbReference>
<name>G0UWE3_TRYCI</name>
<sequence length="585" mass="64795">MSAQAVLQAFPLQHKKMSRFTLPFLRVGVCEVMNCAEREFMSSFTVQNTRNRRAYAQMGVSSCSSAANAPLSADIAAAGLFDSYNGHSCSRFVSQYLATALSTHSVLPEEVARMRREQKEEQLVAIIMSSLSRRRTMHRKQEQLGEGQPVAQPIFSEWDMQQYAMAADLAFLRGSKACGSSNFVHDSLSGNEGCRAVWFTASVAPFTLREQRSCEQKRVIGSSGGMAPPPLRSFDEFEDARRAREISAKHETALGADNRKGKNREAPSYPFCLDVLVSNVGDSRAFGIARNPLTWGRSSLLDPTRQRTVPLSVDHHPLRTMELRRIVSAGGVVRSDAGDVIDGNPFYNVSRSFGHSSMKCNPNRSPSEQKLIAVPTCNSWEMLPGDVLVLCNRSIFETRSEDVTSIDEVAKVVAREIDRGSTPEVAAGTLCDYALRFGAGHSLQVLVAVADDVDGSQQESGEGCREEWVVPGPIYPQPCRHSPAYCAALLADCNRCGVTFPQLLELRWRRIRSVLACRHDLPFMPYYGKECSALQQVMDEEALLFSDDSLPTAEKELEKLSQTETNHMKEVFRKLSNSIISSKVN</sequence>
<dbReference type="Gene3D" id="3.60.40.10">
    <property type="entry name" value="PPM-type phosphatase domain"/>
    <property type="match status" value="1"/>
</dbReference>
<dbReference type="VEuPathDB" id="TriTrypDB:TcIL3000_10_4720"/>
<dbReference type="EMBL" id="HE575323">
    <property type="protein sequence ID" value="CCC93709.1"/>
    <property type="molecule type" value="Genomic_DNA"/>
</dbReference>
<dbReference type="InterPro" id="IPR001932">
    <property type="entry name" value="PPM-type_phosphatase-like_dom"/>
</dbReference>
<gene>
    <name evidence="2" type="ORF">TCIL3000_10_4720</name>
</gene>
<dbReference type="AlphaFoldDB" id="G0UWE3"/>
<organism evidence="2">
    <name type="scientific">Trypanosoma congolense (strain IL3000)</name>
    <dbReference type="NCBI Taxonomy" id="1068625"/>
    <lineage>
        <taxon>Eukaryota</taxon>
        <taxon>Discoba</taxon>
        <taxon>Euglenozoa</taxon>
        <taxon>Kinetoplastea</taxon>
        <taxon>Metakinetoplastina</taxon>
        <taxon>Trypanosomatida</taxon>
        <taxon>Trypanosomatidae</taxon>
        <taxon>Trypanosoma</taxon>
        <taxon>Nannomonas</taxon>
    </lineage>
</organism>
<evidence type="ECO:0000313" key="2">
    <source>
        <dbReference type="EMBL" id="CCC93709.1"/>
    </source>
</evidence>
<accession>G0UWE3</accession>
<dbReference type="PANTHER" id="PTHR13832:SF847">
    <property type="entry name" value="PHOSPHATASE 2C, PUTATIVE-RELATED"/>
    <property type="match status" value="1"/>
</dbReference>